<protein>
    <recommendedName>
        <fullName evidence="4">Rapunzel 5</fullName>
    </recommendedName>
</protein>
<feature type="coiled-coil region" evidence="1">
    <location>
        <begin position="182"/>
        <end position="209"/>
    </location>
</feature>
<keyword evidence="3" id="KW-1185">Reference proteome</keyword>
<accession>A0A667WYQ4</accession>
<evidence type="ECO:0000313" key="2">
    <source>
        <dbReference type="Ensembl" id="ENSMMDP00005005589.1"/>
    </source>
</evidence>
<dbReference type="Ensembl" id="ENSMMDT00005005739.1">
    <property type="protein sequence ID" value="ENSMMDP00005005589.1"/>
    <property type="gene ID" value="ENSMMDG00005003108.1"/>
</dbReference>
<dbReference type="InterPro" id="IPR039051">
    <property type="entry name" value="SE-CTX-like"/>
</dbReference>
<reference evidence="2" key="1">
    <citation type="submission" date="2019-06" db="EMBL/GenBank/DDBJ databases">
        <authorList>
            <consortium name="Wellcome Sanger Institute Data Sharing"/>
        </authorList>
    </citation>
    <scope>NUCLEOTIDE SEQUENCE [LARGE SCALE GENOMIC DNA]</scope>
</reference>
<evidence type="ECO:0000313" key="3">
    <source>
        <dbReference type="Proteomes" id="UP000472263"/>
    </source>
</evidence>
<name>A0A667WYQ4_9TELE</name>
<dbReference type="AlphaFoldDB" id="A0A667WYQ4"/>
<dbReference type="PANTHER" id="PTHR40472:SF11">
    <property type="entry name" value="RAPUNZEL 3-RELATED"/>
    <property type="match status" value="1"/>
</dbReference>
<dbReference type="PANTHER" id="PTHR40472">
    <property type="entry name" value="RICIN B-TYPE LECTIN DOMAIN-CONTAINING PROTEIN"/>
    <property type="match status" value="1"/>
</dbReference>
<sequence length="382" mass="43452">MTSVLEVVTQTVGTIEKVVNFAKPFLEQAAPVLRQFLNNLQSKEVSFVKEEILTLKNNLDVISAQQKEITSEMKKSLVDLKYFKIESNIRYQYEKFIDILEAEEKFKEEKKEIFLEQFVHAGEDSNLDSLYNAVMGKGLSGESVLDVMKSHAAGDRGLLEDFCVRLMNLLMKGVAALLGHCALNQEMSAERAKEKAEEWRSKLKDVELKMKSTIESCMEAFPEHAEEDTQCLFVEKGEKDPAGTAKELLEFLKKKYDWVSWSVLRISESEDSLLKWRAGKHFHHVIGQNHFSVSPVNKVNLVVSYSTKPQQVPHNLIQQVMEKQAKKGDAQAVADMLKDQLPPGFVIHAVSPEKNGKAEWSFPDDCYYWGTKKNVAVYVHSE</sequence>
<proteinExistence type="predicted"/>
<dbReference type="GeneTree" id="ENSGT00390000008158"/>
<keyword evidence="1" id="KW-0175">Coiled coil</keyword>
<dbReference type="Proteomes" id="UP000472263">
    <property type="component" value="Chromosome 16"/>
</dbReference>
<evidence type="ECO:0000256" key="1">
    <source>
        <dbReference type="SAM" id="Coils"/>
    </source>
</evidence>
<organism evidence="2 3">
    <name type="scientific">Myripristis murdjan</name>
    <name type="common">pinecone soldierfish</name>
    <dbReference type="NCBI Taxonomy" id="586833"/>
    <lineage>
        <taxon>Eukaryota</taxon>
        <taxon>Metazoa</taxon>
        <taxon>Chordata</taxon>
        <taxon>Craniata</taxon>
        <taxon>Vertebrata</taxon>
        <taxon>Euteleostomi</taxon>
        <taxon>Actinopterygii</taxon>
        <taxon>Neopterygii</taxon>
        <taxon>Teleostei</taxon>
        <taxon>Neoteleostei</taxon>
        <taxon>Acanthomorphata</taxon>
        <taxon>Holocentriformes</taxon>
        <taxon>Holocentridae</taxon>
        <taxon>Myripristis</taxon>
    </lineage>
</organism>
<dbReference type="InParanoid" id="A0A667WYQ4"/>
<reference evidence="2" key="3">
    <citation type="submission" date="2025-09" db="UniProtKB">
        <authorList>
            <consortium name="Ensembl"/>
        </authorList>
    </citation>
    <scope>IDENTIFICATION</scope>
</reference>
<evidence type="ECO:0008006" key="4">
    <source>
        <dbReference type="Google" id="ProtNLM"/>
    </source>
</evidence>
<reference evidence="2" key="2">
    <citation type="submission" date="2025-08" db="UniProtKB">
        <authorList>
            <consortium name="Ensembl"/>
        </authorList>
    </citation>
    <scope>IDENTIFICATION</scope>
</reference>